<feature type="domain" description="Methyltransferase" evidence="10">
    <location>
        <begin position="287"/>
        <end position="398"/>
    </location>
</feature>
<evidence type="ECO:0000313" key="11">
    <source>
        <dbReference type="EMBL" id="WOL11756.1"/>
    </source>
</evidence>
<name>A0AAQ3KTD0_9LILI</name>
<dbReference type="Proteomes" id="UP001327560">
    <property type="component" value="Chromosome 6"/>
</dbReference>
<keyword evidence="3" id="KW-0808">Transferase</keyword>
<evidence type="ECO:0000256" key="1">
    <source>
        <dbReference type="ARBA" id="ARBA00005189"/>
    </source>
</evidence>
<comment type="pathway">
    <text evidence="4">Phospholipid metabolism; phosphatidylcholine biosynthesis; phosphocholine from phosphoethanolamine: step 1/1.</text>
</comment>
<dbReference type="InterPro" id="IPR025714">
    <property type="entry name" value="Methyltranfer_dom"/>
</dbReference>
<dbReference type="InterPro" id="IPR029063">
    <property type="entry name" value="SAM-dependent_MTases_sf"/>
</dbReference>
<accession>A0AAQ3KTD0</accession>
<dbReference type="InterPro" id="IPR041698">
    <property type="entry name" value="Methyltransf_25"/>
</dbReference>
<dbReference type="GO" id="GO:0006656">
    <property type="term" value="P:phosphatidylcholine biosynthetic process"/>
    <property type="evidence" value="ECO:0007669"/>
    <property type="project" value="InterPro"/>
</dbReference>
<dbReference type="EC" id="2.1.1.103" evidence="5"/>
<evidence type="ECO:0000256" key="5">
    <source>
        <dbReference type="ARBA" id="ARBA00035674"/>
    </source>
</evidence>
<dbReference type="CDD" id="cd02440">
    <property type="entry name" value="AdoMet_MTases"/>
    <property type="match status" value="2"/>
</dbReference>
<sequence>MASSPNAVVDGDMEREAQKNYWMEYSKDLTVEAMMLDSRASELDQEERPEILSMLPPYKGKSVLELGAGIGRFTGELAKEAGHVLALDFIDSVIKKNESLNGHYKNTSFMCADVTCPNLPIKADSLDMIFSNWLLMYLSDKEVEKLAERMVKWLKVGGYIFFRESCFHQSGDTKRKINPTHYREPRFYTKVFKECHTYDDQGNSFELSLITCKCISAYVKSKRNQNQICWIWQKVKSDNDRGFQRFLDNVQYKSNGILRYERVFGAGYVSTGGLETTKEFVAKLELKPGQKVLDVGCGIGGGDFYMAENFDVNVVGIDLSINMVSFAMERAIGRKCSVEFEVADCTKKTYPDNTFDVIYSRDTILHIQDKPSLFKTFFKWLKPGGMVLITDYCKKPGTPSEFFAAYIKQRGYDLHDIEAYGQMLKNAGFSKVIAEDRTNQFVEVLQRELDAVEKDKEEFIRDFSQEDYDEIVNGWKSKLKRSSSSVGEQRWGLFIATKEMN</sequence>
<evidence type="ECO:0000256" key="2">
    <source>
        <dbReference type="ARBA" id="ARBA00022603"/>
    </source>
</evidence>
<dbReference type="Pfam" id="PF13649">
    <property type="entry name" value="Methyltransf_25"/>
    <property type="match status" value="1"/>
</dbReference>
<dbReference type="PANTHER" id="PTHR44307">
    <property type="entry name" value="PHOSPHOETHANOLAMINE METHYLTRANSFERASE"/>
    <property type="match status" value="1"/>
</dbReference>
<evidence type="ECO:0000259" key="9">
    <source>
        <dbReference type="Pfam" id="PF13649"/>
    </source>
</evidence>
<keyword evidence="2" id="KW-0489">Methyltransferase</keyword>
<dbReference type="GO" id="GO:0000234">
    <property type="term" value="F:phosphoethanolamine N-methyltransferase activity"/>
    <property type="evidence" value="ECO:0007669"/>
    <property type="project" value="UniProtKB-EC"/>
</dbReference>
<dbReference type="SUPFAM" id="SSF53335">
    <property type="entry name" value="S-adenosyl-L-methionine-dependent methyltransferases"/>
    <property type="match status" value="2"/>
</dbReference>
<dbReference type="Gene3D" id="3.40.50.150">
    <property type="entry name" value="Vaccinia Virus protein VP39"/>
    <property type="match status" value="2"/>
</dbReference>
<proteinExistence type="predicted"/>
<evidence type="ECO:0000259" key="10">
    <source>
        <dbReference type="Pfam" id="PF13847"/>
    </source>
</evidence>
<protein>
    <recommendedName>
        <fullName evidence="5">phosphoethanolamine N-methyltransferase</fullName>
        <ecNumber evidence="5">2.1.1.103</ecNumber>
    </recommendedName>
</protein>
<dbReference type="GO" id="GO:0032259">
    <property type="term" value="P:methylation"/>
    <property type="evidence" value="ECO:0007669"/>
    <property type="project" value="UniProtKB-KW"/>
</dbReference>
<dbReference type="InterPro" id="IPR025771">
    <property type="entry name" value="Phosphoethanolamine_N-MeTrfase"/>
</dbReference>
<gene>
    <name evidence="11" type="ORF">Cni_G20520</name>
</gene>
<organism evidence="11 12">
    <name type="scientific">Canna indica</name>
    <name type="common">Indian-shot</name>
    <dbReference type="NCBI Taxonomy" id="4628"/>
    <lineage>
        <taxon>Eukaryota</taxon>
        <taxon>Viridiplantae</taxon>
        <taxon>Streptophyta</taxon>
        <taxon>Embryophyta</taxon>
        <taxon>Tracheophyta</taxon>
        <taxon>Spermatophyta</taxon>
        <taxon>Magnoliopsida</taxon>
        <taxon>Liliopsida</taxon>
        <taxon>Zingiberales</taxon>
        <taxon>Cannaceae</taxon>
        <taxon>Canna</taxon>
    </lineage>
</organism>
<comment type="catalytic activity">
    <reaction evidence="8">
        <text>N-methylethanolamine phosphate + S-adenosyl-L-methionine = N,N-dimethylethanolamine phosphate + S-adenosyl-L-homocysteine + H(+)</text>
        <dbReference type="Rhea" id="RHEA:25321"/>
        <dbReference type="ChEBI" id="CHEBI:15378"/>
        <dbReference type="ChEBI" id="CHEBI:57781"/>
        <dbReference type="ChEBI" id="CHEBI:57856"/>
        <dbReference type="ChEBI" id="CHEBI:58641"/>
        <dbReference type="ChEBI" id="CHEBI:59789"/>
        <dbReference type="EC" id="2.1.1.103"/>
    </reaction>
    <physiologicalReaction direction="left-to-right" evidence="8">
        <dbReference type="Rhea" id="RHEA:25322"/>
    </physiologicalReaction>
</comment>
<dbReference type="EMBL" id="CP136895">
    <property type="protein sequence ID" value="WOL11756.1"/>
    <property type="molecule type" value="Genomic_DNA"/>
</dbReference>
<comment type="catalytic activity">
    <reaction evidence="7">
        <text>phosphoethanolamine + S-adenosyl-L-methionine = N-methylethanolamine phosphate + S-adenosyl-L-homocysteine + H(+)</text>
        <dbReference type="Rhea" id="RHEA:20365"/>
        <dbReference type="ChEBI" id="CHEBI:15378"/>
        <dbReference type="ChEBI" id="CHEBI:57781"/>
        <dbReference type="ChEBI" id="CHEBI:57856"/>
        <dbReference type="ChEBI" id="CHEBI:58190"/>
        <dbReference type="ChEBI" id="CHEBI:59789"/>
        <dbReference type="EC" id="2.1.1.103"/>
    </reaction>
    <physiologicalReaction direction="left-to-right" evidence="7">
        <dbReference type="Rhea" id="RHEA:20366"/>
    </physiologicalReaction>
</comment>
<evidence type="ECO:0000256" key="8">
    <source>
        <dbReference type="ARBA" id="ARBA00047841"/>
    </source>
</evidence>
<evidence type="ECO:0000256" key="6">
    <source>
        <dbReference type="ARBA" id="ARBA00047619"/>
    </source>
</evidence>
<dbReference type="AlphaFoldDB" id="A0AAQ3KTD0"/>
<dbReference type="PANTHER" id="PTHR44307:SF2">
    <property type="entry name" value="PHOSPHOETHANOLAMINE METHYLTRANSFERASE ISOFORM X1"/>
    <property type="match status" value="1"/>
</dbReference>
<dbReference type="PROSITE" id="PS51582">
    <property type="entry name" value="SAM_PEAMT"/>
    <property type="match status" value="1"/>
</dbReference>
<evidence type="ECO:0000256" key="4">
    <source>
        <dbReference type="ARBA" id="ARBA00035631"/>
    </source>
</evidence>
<reference evidence="11 12" key="1">
    <citation type="submission" date="2023-10" db="EMBL/GenBank/DDBJ databases">
        <title>Chromosome-scale genome assembly provides insights into flower coloration mechanisms of Canna indica.</title>
        <authorList>
            <person name="Li C."/>
        </authorList>
    </citation>
    <scope>NUCLEOTIDE SEQUENCE [LARGE SCALE GENOMIC DNA]</scope>
    <source>
        <tissue evidence="11">Flower</tissue>
    </source>
</reference>
<evidence type="ECO:0000313" key="12">
    <source>
        <dbReference type="Proteomes" id="UP001327560"/>
    </source>
</evidence>
<keyword evidence="12" id="KW-1185">Reference proteome</keyword>
<feature type="domain" description="Methyltransferase" evidence="9">
    <location>
        <begin position="63"/>
        <end position="158"/>
    </location>
</feature>
<dbReference type="Pfam" id="PF13847">
    <property type="entry name" value="Methyltransf_31"/>
    <property type="match status" value="1"/>
</dbReference>
<comment type="catalytic activity">
    <reaction evidence="6">
        <text>N,N-dimethylethanolamine phosphate + S-adenosyl-L-methionine = phosphocholine + S-adenosyl-L-homocysteine + H(+)</text>
        <dbReference type="Rhea" id="RHEA:25325"/>
        <dbReference type="ChEBI" id="CHEBI:15378"/>
        <dbReference type="ChEBI" id="CHEBI:57856"/>
        <dbReference type="ChEBI" id="CHEBI:58641"/>
        <dbReference type="ChEBI" id="CHEBI:59789"/>
        <dbReference type="ChEBI" id="CHEBI:295975"/>
        <dbReference type="EC" id="2.1.1.103"/>
    </reaction>
    <physiologicalReaction direction="left-to-right" evidence="6">
        <dbReference type="Rhea" id="RHEA:25326"/>
    </physiologicalReaction>
</comment>
<evidence type="ECO:0000256" key="7">
    <source>
        <dbReference type="ARBA" id="ARBA00047622"/>
    </source>
</evidence>
<comment type="pathway">
    <text evidence="1">Lipid metabolism.</text>
</comment>
<evidence type="ECO:0000256" key="3">
    <source>
        <dbReference type="ARBA" id="ARBA00022679"/>
    </source>
</evidence>